<accession>A0AAV4MYN3</accession>
<organism evidence="14 15">
    <name type="scientific">Caerostris extrusa</name>
    <name type="common">Bark spider</name>
    <name type="synonym">Caerostris bankana</name>
    <dbReference type="NCBI Taxonomy" id="172846"/>
    <lineage>
        <taxon>Eukaryota</taxon>
        <taxon>Metazoa</taxon>
        <taxon>Ecdysozoa</taxon>
        <taxon>Arthropoda</taxon>
        <taxon>Chelicerata</taxon>
        <taxon>Arachnida</taxon>
        <taxon>Araneae</taxon>
        <taxon>Araneomorphae</taxon>
        <taxon>Entelegynae</taxon>
        <taxon>Araneoidea</taxon>
        <taxon>Araneidae</taxon>
        <taxon>Caerostris</taxon>
    </lineage>
</organism>
<sequence length="401" mass="46020">MRSLEFPAVTICSLNRMMDSYKTCLNPNVTLERCLQPVMTTNNGKPRTTLVISERRSLQSCTSALSGKLNNEKDHATRFLMKYLAVSMETRQAIGYQSKDFIKSCSFNWRSCSEEDFEEFQNLHYGNCFTFNKVNGNKTKAYTTSQTGHWSGLVLTLDLKYYEYMTDSATIGARVIIHDPKESPSPEETGINISPGFETSVALMKTFETRLPYPFRDQCANYGNIEIWPYYESQSQCIRECIQGTNYKVCGCADPSLTSTTSQKSCNLTDVLKMCCLENVLNLFLLNKIQLATALCLAILHIMEKRSRLPNGHLKKHSTKDDYQLKHMRQNQAKLKVFFSSMVQKTYEQHARFHQPELFSHLGGELGLWLGISLMVIFELLENGWYLMKGLVKRLKLNHRQ</sequence>
<comment type="caution">
    <text evidence="14">The sequence shown here is derived from an EMBL/GenBank/DDBJ whole genome shotgun (WGS) entry which is preliminary data.</text>
</comment>
<dbReference type="Gene3D" id="2.60.470.10">
    <property type="entry name" value="Acid-sensing ion channels like domains"/>
    <property type="match status" value="1"/>
</dbReference>
<feature type="transmembrane region" description="Helical" evidence="13">
    <location>
        <begin position="366"/>
        <end position="388"/>
    </location>
</feature>
<evidence type="ECO:0000256" key="9">
    <source>
        <dbReference type="ARBA" id="ARBA00023136"/>
    </source>
</evidence>
<keyword evidence="4 12" id="KW-0894">Sodium channel</keyword>
<evidence type="ECO:0000256" key="12">
    <source>
        <dbReference type="RuleBase" id="RU000679"/>
    </source>
</evidence>
<proteinExistence type="inferred from homology"/>
<keyword evidence="15" id="KW-1185">Reference proteome</keyword>
<comment type="similarity">
    <text evidence="2 12">Belongs to the amiloride-sensitive sodium channel (TC 1.A.6) family.</text>
</comment>
<evidence type="ECO:0000256" key="6">
    <source>
        <dbReference type="ARBA" id="ARBA00022989"/>
    </source>
</evidence>
<keyword evidence="11 12" id="KW-0407">Ion channel</keyword>
<comment type="subcellular location">
    <subcellularLocation>
        <location evidence="1">Membrane</location>
        <topology evidence="1">Multi-pass membrane protein</topology>
    </subcellularLocation>
</comment>
<dbReference type="Proteomes" id="UP001054945">
    <property type="component" value="Unassembled WGS sequence"/>
</dbReference>
<keyword evidence="8 12" id="KW-0406">Ion transport</keyword>
<keyword evidence="10 12" id="KW-0739">Sodium transport</keyword>
<name>A0AAV4MYN3_CAEEX</name>
<evidence type="ECO:0000256" key="11">
    <source>
        <dbReference type="ARBA" id="ARBA00023303"/>
    </source>
</evidence>
<evidence type="ECO:0000313" key="15">
    <source>
        <dbReference type="Proteomes" id="UP001054945"/>
    </source>
</evidence>
<reference evidence="14 15" key="1">
    <citation type="submission" date="2021-06" db="EMBL/GenBank/DDBJ databases">
        <title>Caerostris extrusa draft genome.</title>
        <authorList>
            <person name="Kono N."/>
            <person name="Arakawa K."/>
        </authorList>
    </citation>
    <scope>NUCLEOTIDE SEQUENCE [LARGE SCALE GENOMIC DNA]</scope>
</reference>
<evidence type="ECO:0000256" key="1">
    <source>
        <dbReference type="ARBA" id="ARBA00004141"/>
    </source>
</evidence>
<evidence type="ECO:0000256" key="10">
    <source>
        <dbReference type="ARBA" id="ARBA00023201"/>
    </source>
</evidence>
<dbReference type="InterPro" id="IPR001873">
    <property type="entry name" value="ENaC"/>
</dbReference>
<keyword evidence="6 13" id="KW-1133">Transmembrane helix</keyword>
<dbReference type="Pfam" id="PF00858">
    <property type="entry name" value="ASC"/>
    <property type="match status" value="1"/>
</dbReference>
<evidence type="ECO:0000256" key="2">
    <source>
        <dbReference type="ARBA" id="ARBA00007193"/>
    </source>
</evidence>
<gene>
    <name evidence="14" type="primary">asic-1</name>
    <name evidence="14" type="ORF">CEXT_633021</name>
</gene>
<keyword evidence="9 13" id="KW-0472">Membrane</keyword>
<evidence type="ECO:0000313" key="14">
    <source>
        <dbReference type="EMBL" id="GIX77014.1"/>
    </source>
</evidence>
<evidence type="ECO:0000256" key="8">
    <source>
        <dbReference type="ARBA" id="ARBA00023065"/>
    </source>
</evidence>
<dbReference type="PANTHER" id="PTHR11690">
    <property type="entry name" value="AMILORIDE-SENSITIVE SODIUM CHANNEL-RELATED"/>
    <property type="match status" value="1"/>
</dbReference>
<keyword evidence="3 12" id="KW-0813">Transport</keyword>
<evidence type="ECO:0000256" key="7">
    <source>
        <dbReference type="ARBA" id="ARBA00023053"/>
    </source>
</evidence>
<dbReference type="AlphaFoldDB" id="A0AAV4MYN3"/>
<evidence type="ECO:0000256" key="5">
    <source>
        <dbReference type="ARBA" id="ARBA00022692"/>
    </source>
</evidence>
<dbReference type="GO" id="GO:0015280">
    <property type="term" value="F:ligand-gated sodium channel activity"/>
    <property type="evidence" value="ECO:0007669"/>
    <property type="project" value="TreeGrafter"/>
</dbReference>
<keyword evidence="5 12" id="KW-0812">Transmembrane</keyword>
<evidence type="ECO:0000256" key="13">
    <source>
        <dbReference type="SAM" id="Phobius"/>
    </source>
</evidence>
<dbReference type="EMBL" id="BPLR01020296">
    <property type="protein sequence ID" value="GIX77014.1"/>
    <property type="molecule type" value="Genomic_DNA"/>
</dbReference>
<dbReference type="PANTHER" id="PTHR11690:SF248">
    <property type="entry name" value="PICKPOCKET 17, ISOFORM A"/>
    <property type="match status" value="1"/>
</dbReference>
<protein>
    <submittedName>
        <fullName evidence="14">Uncharacterized protein</fullName>
    </submittedName>
</protein>
<dbReference type="GO" id="GO:0005886">
    <property type="term" value="C:plasma membrane"/>
    <property type="evidence" value="ECO:0007669"/>
    <property type="project" value="TreeGrafter"/>
</dbReference>
<evidence type="ECO:0000256" key="4">
    <source>
        <dbReference type="ARBA" id="ARBA00022461"/>
    </source>
</evidence>
<dbReference type="PRINTS" id="PR01078">
    <property type="entry name" value="AMINACHANNEL"/>
</dbReference>
<keyword evidence="7" id="KW-0915">Sodium</keyword>
<evidence type="ECO:0000256" key="3">
    <source>
        <dbReference type="ARBA" id="ARBA00022448"/>
    </source>
</evidence>